<proteinExistence type="predicted"/>
<dbReference type="GO" id="GO:0050660">
    <property type="term" value="F:flavin adenine dinucleotide binding"/>
    <property type="evidence" value="ECO:0007669"/>
    <property type="project" value="TreeGrafter"/>
</dbReference>
<keyword evidence="1" id="KW-0285">Flavoprotein</keyword>
<dbReference type="GO" id="GO:0009055">
    <property type="term" value="F:electron transfer activity"/>
    <property type="evidence" value="ECO:0007669"/>
    <property type="project" value="TreeGrafter"/>
</dbReference>
<dbReference type="PANTHER" id="PTHR11632">
    <property type="entry name" value="SUCCINATE DEHYDROGENASE 2 FLAVOPROTEIN SUBUNIT"/>
    <property type="match status" value="1"/>
</dbReference>
<dbReference type="InterPro" id="IPR030664">
    <property type="entry name" value="SdhA/FrdA/AprA"/>
</dbReference>
<feature type="domain" description="Fumarate reductase/succinate dehydrogenase flavoprotein-like C-terminal" evidence="4">
    <location>
        <begin position="439"/>
        <end position="483"/>
    </location>
</feature>
<dbReference type="EMBL" id="UINC01002934">
    <property type="protein sequence ID" value="SVA01734.1"/>
    <property type="molecule type" value="Genomic_DNA"/>
</dbReference>
<gene>
    <name evidence="5" type="ORF">METZ01_LOCUS54588</name>
</gene>
<organism evidence="5">
    <name type="scientific">marine metagenome</name>
    <dbReference type="NCBI Taxonomy" id="408172"/>
    <lineage>
        <taxon>unclassified sequences</taxon>
        <taxon>metagenomes</taxon>
        <taxon>ecological metagenomes</taxon>
    </lineage>
</organism>
<accession>A0A381SE15</accession>
<reference evidence="5" key="1">
    <citation type="submission" date="2018-05" db="EMBL/GenBank/DDBJ databases">
        <authorList>
            <person name="Lanie J.A."/>
            <person name="Ng W.-L."/>
            <person name="Kazmierczak K.M."/>
            <person name="Andrzejewski T.M."/>
            <person name="Davidsen T.M."/>
            <person name="Wayne K.J."/>
            <person name="Tettelin H."/>
            <person name="Glass J.I."/>
            <person name="Rusch D."/>
            <person name="Podicherti R."/>
            <person name="Tsui H.-C.T."/>
            <person name="Winkler M.E."/>
        </authorList>
    </citation>
    <scope>NUCLEOTIDE SEQUENCE</scope>
</reference>
<keyword evidence="2" id="KW-0560">Oxidoreductase</keyword>
<dbReference type="InterPro" id="IPR036188">
    <property type="entry name" value="FAD/NAD-bd_sf"/>
</dbReference>
<evidence type="ECO:0000313" key="5">
    <source>
        <dbReference type="EMBL" id="SVA01734.1"/>
    </source>
</evidence>
<dbReference type="Gene3D" id="3.90.700.10">
    <property type="entry name" value="Succinate dehydrogenase/fumarate reductase flavoprotein, catalytic domain"/>
    <property type="match status" value="1"/>
</dbReference>
<dbReference type="PANTHER" id="PTHR11632:SF51">
    <property type="entry name" value="SUCCINATE DEHYDROGENASE [UBIQUINONE] FLAVOPROTEIN SUBUNIT, MITOCHONDRIAL"/>
    <property type="match status" value="1"/>
</dbReference>
<evidence type="ECO:0000259" key="3">
    <source>
        <dbReference type="Pfam" id="PF00890"/>
    </source>
</evidence>
<dbReference type="GO" id="GO:0005886">
    <property type="term" value="C:plasma membrane"/>
    <property type="evidence" value="ECO:0007669"/>
    <property type="project" value="TreeGrafter"/>
</dbReference>
<protein>
    <submittedName>
        <fullName evidence="5">Uncharacterized protein</fullName>
    </submittedName>
</protein>
<dbReference type="InterPro" id="IPR015939">
    <property type="entry name" value="Fum_Rdtase/Succ_DH_flav-like_C"/>
</dbReference>
<dbReference type="GO" id="GO:0000104">
    <property type="term" value="F:succinate dehydrogenase activity"/>
    <property type="evidence" value="ECO:0007669"/>
    <property type="project" value="TreeGrafter"/>
</dbReference>
<evidence type="ECO:0000256" key="1">
    <source>
        <dbReference type="ARBA" id="ARBA00022630"/>
    </source>
</evidence>
<dbReference type="Pfam" id="PF02910">
    <property type="entry name" value="Succ_DH_flav_C"/>
    <property type="match status" value="1"/>
</dbReference>
<name>A0A381SE15_9ZZZZ</name>
<evidence type="ECO:0000256" key="2">
    <source>
        <dbReference type="ARBA" id="ARBA00023002"/>
    </source>
</evidence>
<sequence>MESWDVVILGAGPAALRAAIACADSGTVPLMIDGSGVGSASGASPLAGLAASIDELDSSAHRDDTVAEGGESTDKVAAARICGESVSTLAELERWGLVLRRREGGLPHASSAPGHSVARLTGCGDSTVREITRVLEEQAIKRGVHRRSDTHPIQLVSDNQQARGVTTLNVLTGEIQSIQAKAVILATEGHQGLWSTPTNGPGTGSALALSVGIQLRGMGCIPRHPLTIRDCDLHIPLDVLGSGGRIRKEDGEDVGPEAVLEGEPCVLDLRGMDSEAELWFSQTTSRVKERLGLDISRDVFQITSGVAATTGGAPSDEFGRVTFEGFTPEGFPGKMWFTGLYAAGRSAHSGMHGDGMLAGNLLLDDLVSGKAAGTHAAIWAQENQFGGFSNISESENSASAHIASLQSSDGWPVGQVAARLVSAMRSINGATDDASHAAAYASISEIREAGIRVTDKSPVMNTELISALQLEGLVTIAEAIADSG</sequence>
<dbReference type="SUPFAM" id="SSF51905">
    <property type="entry name" value="FAD/NAD(P)-binding domain"/>
    <property type="match status" value="1"/>
</dbReference>
<dbReference type="InterPro" id="IPR003953">
    <property type="entry name" value="FAD-dep_OxRdtase_2_FAD-bd"/>
</dbReference>
<dbReference type="Gene3D" id="3.50.50.60">
    <property type="entry name" value="FAD/NAD(P)-binding domain"/>
    <property type="match status" value="2"/>
</dbReference>
<dbReference type="AlphaFoldDB" id="A0A381SE15"/>
<feature type="domain" description="FAD-dependent oxidoreductase 2 FAD-binding" evidence="3">
    <location>
        <begin position="5"/>
        <end position="253"/>
    </location>
</feature>
<evidence type="ECO:0000259" key="4">
    <source>
        <dbReference type="Pfam" id="PF02910"/>
    </source>
</evidence>
<dbReference type="GO" id="GO:0009061">
    <property type="term" value="P:anaerobic respiration"/>
    <property type="evidence" value="ECO:0007669"/>
    <property type="project" value="TreeGrafter"/>
</dbReference>
<dbReference type="InterPro" id="IPR027477">
    <property type="entry name" value="Succ_DH/fumarate_Rdtase_cat_sf"/>
</dbReference>
<dbReference type="Pfam" id="PF00890">
    <property type="entry name" value="FAD_binding_2"/>
    <property type="match status" value="1"/>
</dbReference>